<dbReference type="Proteomes" id="UP001596237">
    <property type="component" value="Unassembled WGS sequence"/>
</dbReference>
<feature type="transmembrane region" description="Helical" evidence="1">
    <location>
        <begin position="7"/>
        <end position="26"/>
    </location>
</feature>
<accession>A0ABW1WJM5</accession>
<keyword evidence="1" id="KW-0812">Transmembrane</keyword>
<comment type="caution">
    <text evidence="2">The sequence shown here is derived from an EMBL/GenBank/DDBJ whole genome shotgun (WGS) entry which is preliminary data.</text>
</comment>
<keyword evidence="3" id="KW-1185">Reference proteome</keyword>
<evidence type="ECO:0000313" key="2">
    <source>
        <dbReference type="EMBL" id="MFC6387884.1"/>
    </source>
</evidence>
<proteinExistence type="predicted"/>
<protein>
    <recommendedName>
        <fullName evidence="4">Secreted protein with PEP-CTERM sorting signal</fullName>
    </recommendedName>
</protein>
<sequence length="58" mass="6105">MNWARHPTGVALAITGLTVTGLALMLTEGPTWKVAGFLLAASPLAAGLAAYWVQRRRG</sequence>
<feature type="transmembrane region" description="Helical" evidence="1">
    <location>
        <begin position="32"/>
        <end position="53"/>
    </location>
</feature>
<name>A0ABW1WJM5_9HYPH</name>
<organism evidence="2 3">
    <name type="scientific">Methylorubrum zatmanii</name>
    <dbReference type="NCBI Taxonomy" id="29429"/>
    <lineage>
        <taxon>Bacteria</taxon>
        <taxon>Pseudomonadati</taxon>
        <taxon>Pseudomonadota</taxon>
        <taxon>Alphaproteobacteria</taxon>
        <taxon>Hyphomicrobiales</taxon>
        <taxon>Methylobacteriaceae</taxon>
        <taxon>Methylorubrum</taxon>
    </lineage>
</organism>
<gene>
    <name evidence="2" type="ORF">ACFQDP_00735</name>
</gene>
<evidence type="ECO:0008006" key="4">
    <source>
        <dbReference type="Google" id="ProtNLM"/>
    </source>
</evidence>
<reference evidence="3" key="1">
    <citation type="journal article" date="2019" name="Int. J. Syst. Evol. Microbiol.">
        <title>The Global Catalogue of Microorganisms (GCM) 10K type strain sequencing project: providing services to taxonomists for standard genome sequencing and annotation.</title>
        <authorList>
            <consortium name="The Broad Institute Genomics Platform"/>
            <consortium name="The Broad Institute Genome Sequencing Center for Infectious Disease"/>
            <person name="Wu L."/>
            <person name="Ma J."/>
        </authorList>
    </citation>
    <scope>NUCLEOTIDE SEQUENCE [LARGE SCALE GENOMIC DNA]</scope>
    <source>
        <strain evidence="3">CCUG 36916</strain>
    </source>
</reference>
<dbReference type="RefSeq" id="WP_192284581.1">
    <property type="nucleotide sequence ID" value="NZ_JBHSTT010000006.1"/>
</dbReference>
<dbReference type="EMBL" id="JBHSTT010000006">
    <property type="protein sequence ID" value="MFC6387884.1"/>
    <property type="molecule type" value="Genomic_DNA"/>
</dbReference>
<evidence type="ECO:0000256" key="1">
    <source>
        <dbReference type="SAM" id="Phobius"/>
    </source>
</evidence>
<keyword evidence="1" id="KW-1133">Transmembrane helix</keyword>
<evidence type="ECO:0000313" key="3">
    <source>
        <dbReference type="Proteomes" id="UP001596237"/>
    </source>
</evidence>
<keyword evidence="1" id="KW-0472">Membrane</keyword>